<dbReference type="Gene3D" id="3.20.20.80">
    <property type="entry name" value="Glycosidases"/>
    <property type="match status" value="1"/>
</dbReference>
<accession>A0A7W9YFR3</accession>
<dbReference type="RefSeq" id="WP_184074630.1">
    <property type="nucleotide sequence ID" value="NZ_JACHDS010000001.1"/>
</dbReference>
<evidence type="ECO:0000313" key="2">
    <source>
        <dbReference type="Proteomes" id="UP000546642"/>
    </source>
</evidence>
<dbReference type="InterPro" id="IPR017853">
    <property type="entry name" value="GH"/>
</dbReference>
<organism evidence="1 2">
    <name type="scientific">Nocardiopsis mwathae</name>
    <dbReference type="NCBI Taxonomy" id="1472723"/>
    <lineage>
        <taxon>Bacteria</taxon>
        <taxon>Bacillati</taxon>
        <taxon>Actinomycetota</taxon>
        <taxon>Actinomycetes</taxon>
        <taxon>Streptosporangiales</taxon>
        <taxon>Nocardiopsidaceae</taxon>
        <taxon>Nocardiopsis</taxon>
    </lineage>
</organism>
<dbReference type="AlphaFoldDB" id="A0A7W9YFR3"/>
<dbReference type="EMBL" id="JACHDS010000001">
    <property type="protein sequence ID" value="MBB6171343.1"/>
    <property type="molecule type" value="Genomic_DNA"/>
</dbReference>
<proteinExistence type="predicted"/>
<reference evidence="1 2" key="1">
    <citation type="submission" date="2020-08" db="EMBL/GenBank/DDBJ databases">
        <title>Sequencing the genomes of 1000 actinobacteria strains.</title>
        <authorList>
            <person name="Klenk H.-P."/>
        </authorList>
    </citation>
    <scope>NUCLEOTIDE SEQUENCE [LARGE SCALE GENOMIC DNA]</scope>
    <source>
        <strain evidence="1 2">DSM 46659</strain>
    </source>
</reference>
<dbReference type="SUPFAM" id="SSF51445">
    <property type="entry name" value="(Trans)glycosidases"/>
    <property type="match status" value="1"/>
</dbReference>
<gene>
    <name evidence="1" type="ORF">HNR23_001403</name>
</gene>
<evidence type="ECO:0008006" key="3">
    <source>
        <dbReference type="Google" id="ProtNLM"/>
    </source>
</evidence>
<evidence type="ECO:0000313" key="1">
    <source>
        <dbReference type="EMBL" id="MBB6171343.1"/>
    </source>
</evidence>
<name>A0A7W9YFR3_9ACTN</name>
<dbReference type="Proteomes" id="UP000546642">
    <property type="component" value="Unassembled WGS sequence"/>
</dbReference>
<comment type="caution">
    <text evidence="1">The sequence shown here is derived from an EMBL/GenBank/DDBJ whole genome shotgun (WGS) entry which is preliminary data.</text>
</comment>
<protein>
    <recommendedName>
        <fullName evidence="3">Abortive infection protein</fullName>
    </recommendedName>
</protein>
<keyword evidence="2" id="KW-1185">Reference proteome</keyword>
<sequence length="317" mass="35100">MTAIREDLSCNAVSIMATDPRRLIEAADIAVESGLFAWLQPRVIDGRPRATASVLRELGPAAERRRSQHGKIGINVGCELTLTSRGIVPGRLFGHRSQRLPQLIRKRKPRFDRKLNELLDRLVTVTRESFDGPITYSAGDWESVDWSRFDYVGLDTYRDERNAQVYADQVRRHVERGKPVLITEFGCCAYRGAAELGADGYDIFDHRTDPPRITAELTRDEDVQADYVTQSLDALTSAGVHGAFVFAFSEPTYVHTADPATDQDLGCFGIVKVTREAGDTPEAAEQWAPKAAYHAVARRYAAMAANGDAPPVSRPTP</sequence>